<gene>
    <name evidence="2" type="ORF">VTL71DRAFT_3787</name>
</gene>
<reference evidence="2 3" key="1">
    <citation type="journal article" date="2024" name="Commun. Biol.">
        <title>Comparative genomic analysis of thermophilic fungi reveals convergent evolutionary adaptations and gene losses.</title>
        <authorList>
            <person name="Steindorff A.S."/>
            <person name="Aguilar-Pontes M.V."/>
            <person name="Robinson A.J."/>
            <person name="Andreopoulos B."/>
            <person name="LaButti K."/>
            <person name="Kuo A."/>
            <person name="Mondo S."/>
            <person name="Riley R."/>
            <person name="Otillar R."/>
            <person name="Haridas S."/>
            <person name="Lipzen A."/>
            <person name="Grimwood J."/>
            <person name="Schmutz J."/>
            <person name="Clum A."/>
            <person name="Reid I.D."/>
            <person name="Moisan M.C."/>
            <person name="Butler G."/>
            <person name="Nguyen T.T.M."/>
            <person name="Dewar K."/>
            <person name="Conant G."/>
            <person name="Drula E."/>
            <person name="Henrissat B."/>
            <person name="Hansel C."/>
            <person name="Singer S."/>
            <person name="Hutchinson M.I."/>
            <person name="de Vries R.P."/>
            <person name="Natvig D.O."/>
            <person name="Powell A.J."/>
            <person name="Tsang A."/>
            <person name="Grigoriev I.V."/>
        </authorList>
    </citation>
    <scope>NUCLEOTIDE SEQUENCE [LARGE SCALE GENOMIC DNA]</scope>
    <source>
        <strain evidence="2 3">CBS 494.80</strain>
    </source>
</reference>
<comment type="caution">
    <text evidence="2">The sequence shown here is derived from an EMBL/GenBank/DDBJ whole genome shotgun (WGS) entry which is preliminary data.</text>
</comment>
<dbReference type="Proteomes" id="UP001595075">
    <property type="component" value="Unassembled WGS sequence"/>
</dbReference>
<proteinExistence type="predicted"/>
<feature type="compositionally biased region" description="Low complexity" evidence="1">
    <location>
        <begin position="268"/>
        <end position="281"/>
    </location>
</feature>
<feature type="region of interest" description="Disordered" evidence="1">
    <location>
        <begin position="268"/>
        <end position="305"/>
    </location>
</feature>
<name>A0ABR4C412_9HELO</name>
<evidence type="ECO:0000256" key="1">
    <source>
        <dbReference type="SAM" id="MobiDB-lite"/>
    </source>
</evidence>
<organism evidence="2 3">
    <name type="scientific">Oculimacula yallundae</name>
    <dbReference type="NCBI Taxonomy" id="86028"/>
    <lineage>
        <taxon>Eukaryota</taxon>
        <taxon>Fungi</taxon>
        <taxon>Dikarya</taxon>
        <taxon>Ascomycota</taxon>
        <taxon>Pezizomycotina</taxon>
        <taxon>Leotiomycetes</taxon>
        <taxon>Helotiales</taxon>
        <taxon>Ploettnerulaceae</taxon>
        <taxon>Oculimacula</taxon>
    </lineage>
</organism>
<evidence type="ECO:0000313" key="2">
    <source>
        <dbReference type="EMBL" id="KAL2064649.1"/>
    </source>
</evidence>
<accession>A0ABR4C412</accession>
<protein>
    <submittedName>
        <fullName evidence="2">Uncharacterized protein</fullName>
    </submittedName>
</protein>
<keyword evidence="3" id="KW-1185">Reference proteome</keyword>
<dbReference type="EMBL" id="JAZHXI010000013">
    <property type="protein sequence ID" value="KAL2064649.1"/>
    <property type="molecule type" value="Genomic_DNA"/>
</dbReference>
<evidence type="ECO:0000313" key="3">
    <source>
        <dbReference type="Proteomes" id="UP001595075"/>
    </source>
</evidence>
<sequence length="507" mass="56549">MLFVENTVVARIKLVSILPMHVDHTSEGEYWKSGLLWTRLRRRPSVFCPISEIHPSITMSEQKGSNDGGLESVPKKSEDDVRTDGIAGEIDHIRLTELMQALQRIAKLQREVAWSQSISQQKVREAAFKRRDVWIRDANFMTEIQRLVAEGKLAGQERLLYLASQCQASRDGLGQLEQEAVDTEQEWHGHSWKLRQAEIGLYSEFEREFAIAESYPARSSSALSSTSGFSSDLGSQEQDFTTGQMIYAHQAAASATSTASIKFNAAGSVSSTKSGNSSHNSILPNTEQNGARRESDAGSDTYTDLDSGIENIDGPIFEEPRPALVKCFSEQHPRRKSPTIKMFPQLLVDFGSRRDRINKWLEDIILDSRLEATSIFSTLQARLSLEHKEVPSNWSQLVIAFWEQDEASTPCVGRKVDSTSIGNNTCQPVRPNFGNVPVPEQRHNSVENHKSSSEVQITVSHNAKEQLSSSTSFNSLGFDYDNVMPSPPLSHEHPEFAVSITGKDSHD</sequence>
<feature type="region of interest" description="Disordered" evidence="1">
    <location>
        <begin position="58"/>
        <end position="79"/>
    </location>
</feature>